<keyword evidence="7" id="KW-0378">Hydrolase</keyword>
<feature type="transmembrane region" description="Helical" evidence="6">
    <location>
        <begin position="84"/>
        <end position="105"/>
    </location>
</feature>
<dbReference type="Pfam" id="PF03788">
    <property type="entry name" value="LrgA"/>
    <property type="match status" value="1"/>
</dbReference>
<keyword evidence="2" id="KW-1003">Cell membrane</keyword>
<dbReference type="STRING" id="538381.GCA_001696535_01067"/>
<evidence type="ECO:0000256" key="3">
    <source>
        <dbReference type="ARBA" id="ARBA00022692"/>
    </source>
</evidence>
<sequence>MIGALTLILCCQLAGELVVTASGLPVPGPVLGMILLFLLLLVRGGVGEDLGRVGDALLKNLALLFVPAGVGVVVHLGLIGREGLAITAALIVSTLLTVLVTGLVMNRLARQEAENPSGPEGGAQ</sequence>
<dbReference type="PANTHER" id="PTHR33931">
    <property type="entry name" value="HOLIN-LIKE PROTEIN CIDA-RELATED"/>
    <property type="match status" value="1"/>
</dbReference>
<evidence type="ECO:0000256" key="5">
    <source>
        <dbReference type="ARBA" id="ARBA00023136"/>
    </source>
</evidence>
<dbReference type="Proteomes" id="UP000219331">
    <property type="component" value="Unassembled WGS sequence"/>
</dbReference>
<evidence type="ECO:0000256" key="6">
    <source>
        <dbReference type="SAM" id="Phobius"/>
    </source>
</evidence>
<dbReference type="GO" id="GO:0005886">
    <property type="term" value="C:plasma membrane"/>
    <property type="evidence" value="ECO:0007669"/>
    <property type="project" value="UniProtKB-SubCell"/>
</dbReference>
<feature type="transmembrane region" description="Helical" evidence="6">
    <location>
        <begin position="58"/>
        <end position="78"/>
    </location>
</feature>
<dbReference type="EMBL" id="OBML01000015">
    <property type="protein sequence ID" value="SOC26064.1"/>
    <property type="molecule type" value="Genomic_DNA"/>
</dbReference>
<proteinExistence type="predicted"/>
<accession>A0A285TR53</accession>
<keyword evidence="8" id="KW-1185">Reference proteome</keyword>
<evidence type="ECO:0000313" key="8">
    <source>
        <dbReference type="Proteomes" id="UP000219331"/>
    </source>
</evidence>
<gene>
    <name evidence="7" type="ORF">SAMN05421512_11582</name>
</gene>
<protein>
    <submittedName>
        <fullName evidence="7">Effector of murein hydrolase LrgA, UPF0299 family</fullName>
    </submittedName>
</protein>
<dbReference type="InterPro" id="IPR005538">
    <property type="entry name" value="LrgA/CidA"/>
</dbReference>
<keyword evidence="4 6" id="KW-1133">Transmembrane helix</keyword>
<keyword evidence="5 6" id="KW-0472">Membrane</keyword>
<dbReference type="GO" id="GO:0016787">
    <property type="term" value="F:hydrolase activity"/>
    <property type="evidence" value="ECO:0007669"/>
    <property type="project" value="UniProtKB-KW"/>
</dbReference>
<comment type="subcellular location">
    <subcellularLocation>
        <location evidence="1">Cell membrane</location>
        <topology evidence="1">Multi-pass membrane protein</topology>
    </subcellularLocation>
</comment>
<name>A0A285TR53_9HYPH</name>
<evidence type="ECO:0000313" key="7">
    <source>
        <dbReference type="EMBL" id="SOC26064.1"/>
    </source>
</evidence>
<reference evidence="7 8" key="1">
    <citation type="submission" date="2017-08" db="EMBL/GenBank/DDBJ databases">
        <authorList>
            <person name="de Groot N.N."/>
        </authorList>
    </citation>
    <scope>NUCLEOTIDE SEQUENCE [LARGE SCALE GENOMIC DNA]</scope>
    <source>
        <strain evidence="7 8">USBA 352</strain>
    </source>
</reference>
<evidence type="ECO:0000256" key="1">
    <source>
        <dbReference type="ARBA" id="ARBA00004651"/>
    </source>
</evidence>
<dbReference type="AlphaFoldDB" id="A0A285TR53"/>
<evidence type="ECO:0000256" key="2">
    <source>
        <dbReference type="ARBA" id="ARBA00022475"/>
    </source>
</evidence>
<dbReference type="PANTHER" id="PTHR33931:SF2">
    <property type="entry name" value="HOLIN-LIKE PROTEIN CIDA"/>
    <property type="match status" value="1"/>
</dbReference>
<keyword evidence="3 6" id="KW-0812">Transmembrane</keyword>
<feature type="transmembrane region" description="Helical" evidence="6">
    <location>
        <begin position="30"/>
        <end position="46"/>
    </location>
</feature>
<evidence type="ECO:0000256" key="4">
    <source>
        <dbReference type="ARBA" id="ARBA00022989"/>
    </source>
</evidence>
<dbReference type="RefSeq" id="WP_097176541.1">
    <property type="nucleotide sequence ID" value="NZ_OBML01000015.1"/>
</dbReference>
<organism evidence="7 8">
    <name type="scientific">Stappia indica</name>
    <dbReference type="NCBI Taxonomy" id="538381"/>
    <lineage>
        <taxon>Bacteria</taxon>
        <taxon>Pseudomonadati</taxon>
        <taxon>Pseudomonadota</taxon>
        <taxon>Alphaproteobacteria</taxon>
        <taxon>Hyphomicrobiales</taxon>
        <taxon>Stappiaceae</taxon>
        <taxon>Stappia</taxon>
    </lineage>
</organism>